<evidence type="ECO:0000256" key="1">
    <source>
        <dbReference type="ARBA" id="ARBA00010139"/>
    </source>
</evidence>
<keyword evidence="3" id="KW-0274">FAD</keyword>
<dbReference type="OrthoDB" id="74360at2759"/>
<dbReference type="AlphaFoldDB" id="A0A9P9JRA6"/>
<dbReference type="InterPro" id="IPR020946">
    <property type="entry name" value="Flavin_mOase-like"/>
</dbReference>
<gene>
    <name evidence="5" type="ORF">B0J15DRAFT_456508</name>
</gene>
<dbReference type="SUPFAM" id="SSF51905">
    <property type="entry name" value="FAD/NAD(P)-binding domain"/>
    <property type="match status" value="2"/>
</dbReference>
<dbReference type="Proteomes" id="UP000736672">
    <property type="component" value="Unassembled WGS sequence"/>
</dbReference>
<comment type="similarity">
    <text evidence="1">Belongs to the FAD-binding monooxygenase family.</text>
</comment>
<dbReference type="EMBL" id="JAGTJS010000039">
    <property type="protein sequence ID" value="KAH7230306.1"/>
    <property type="molecule type" value="Genomic_DNA"/>
</dbReference>
<dbReference type="Pfam" id="PF00743">
    <property type="entry name" value="FMO-like"/>
    <property type="match status" value="1"/>
</dbReference>
<dbReference type="Gene3D" id="3.50.50.60">
    <property type="entry name" value="FAD/NAD(P)-binding domain"/>
    <property type="match status" value="2"/>
</dbReference>
<evidence type="ECO:0008006" key="7">
    <source>
        <dbReference type="Google" id="ProtNLM"/>
    </source>
</evidence>
<evidence type="ECO:0000256" key="2">
    <source>
        <dbReference type="ARBA" id="ARBA00022630"/>
    </source>
</evidence>
<dbReference type="PANTHER" id="PTHR42877:SF10">
    <property type="entry name" value="L-ORNITHINE N(5)-OXYGENASE"/>
    <property type="match status" value="1"/>
</dbReference>
<reference evidence="5" key="1">
    <citation type="journal article" date="2021" name="Nat. Commun.">
        <title>Genetic determinants of endophytism in the Arabidopsis root mycobiome.</title>
        <authorList>
            <person name="Mesny F."/>
            <person name="Miyauchi S."/>
            <person name="Thiergart T."/>
            <person name="Pickel B."/>
            <person name="Atanasova L."/>
            <person name="Karlsson M."/>
            <person name="Huettel B."/>
            <person name="Barry K.W."/>
            <person name="Haridas S."/>
            <person name="Chen C."/>
            <person name="Bauer D."/>
            <person name="Andreopoulos W."/>
            <person name="Pangilinan J."/>
            <person name="LaButti K."/>
            <person name="Riley R."/>
            <person name="Lipzen A."/>
            <person name="Clum A."/>
            <person name="Drula E."/>
            <person name="Henrissat B."/>
            <person name="Kohler A."/>
            <person name="Grigoriev I.V."/>
            <person name="Martin F.M."/>
            <person name="Hacquard S."/>
        </authorList>
    </citation>
    <scope>NUCLEOTIDE SEQUENCE</scope>
    <source>
        <strain evidence="5">FSSC 5 MPI-SDFR-AT-0091</strain>
    </source>
</reference>
<dbReference type="PANTHER" id="PTHR42877">
    <property type="entry name" value="L-ORNITHINE N(5)-MONOOXYGENASE-RELATED"/>
    <property type="match status" value="1"/>
</dbReference>
<keyword evidence="4" id="KW-0560">Oxidoreductase</keyword>
<proteinExistence type="inferred from homology"/>
<evidence type="ECO:0000256" key="3">
    <source>
        <dbReference type="ARBA" id="ARBA00022827"/>
    </source>
</evidence>
<name>A0A9P9JRA6_FUSSL</name>
<keyword evidence="6" id="KW-1185">Reference proteome</keyword>
<dbReference type="GO" id="GO:0050661">
    <property type="term" value="F:NADP binding"/>
    <property type="evidence" value="ECO:0007669"/>
    <property type="project" value="InterPro"/>
</dbReference>
<comment type="caution">
    <text evidence="5">The sequence shown here is derived from an EMBL/GenBank/DDBJ whole genome shotgun (WGS) entry which is preliminary data.</text>
</comment>
<organism evidence="5 6">
    <name type="scientific">Fusarium solani</name>
    <name type="common">Filamentous fungus</name>
    <dbReference type="NCBI Taxonomy" id="169388"/>
    <lineage>
        <taxon>Eukaryota</taxon>
        <taxon>Fungi</taxon>
        <taxon>Dikarya</taxon>
        <taxon>Ascomycota</taxon>
        <taxon>Pezizomycotina</taxon>
        <taxon>Sordariomycetes</taxon>
        <taxon>Hypocreomycetidae</taxon>
        <taxon>Hypocreales</taxon>
        <taxon>Nectriaceae</taxon>
        <taxon>Fusarium</taxon>
        <taxon>Fusarium solani species complex</taxon>
    </lineage>
</organism>
<evidence type="ECO:0000313" key="5">
    <source>
        <dbReference type="EMBL" id="KAH7230306.1"/>
    </source>
</evidence>
<keyword evidence="2" id="KW-0285">Flavoprotein</keyword>
<protein>
    <recommendedName>
        <fullName evidence="7">Monooxygenase</fullName>
    </recommendedName>
</protein>
<dbReference type="InterPro" id="IPR036188">
    <property type="entry name" value="FAD/NAD-bd_sf"/>
</dbReference>
<dbReference type="InterPro" id="IPR051209">
    <property type="entry name" value="FAD-bind_Monooxygenase_sf"/>
</dbReference>
<dbReference type="GO" id="GO:0004499">
    <property type="term" value="F:N,N-dimethylaniline monooxygenase activity"/>
    <property type="evidence" value="ECO:0007669"/>
    <property type="project" value="InterPro"/>
</dbReference>
<accession>A0A9P9JRA6</accession>
<evidence type="ECO:0000313" key="6">
    <source>
        <dbReference type="Proteomes" id="UP000736672"/>
    </source>
</evidence>
<sequence length="588" mass="66377">MTESNPDKITYSRFACIGTGLSGIGLGATLKRWYQIDDVRFFERQSQPGGTWWANQYPGCTCDVPNLLYSFSFEPNPDWTRVLAKREELYEYIMGVAKKYDLLGKMTFGTNVEKCVWMEEHARWRLTIRNLDTGSTFSHESQFLFSATGLFSNPRDLNVPGIETFTGPIIHSARWRHDVDLTRKKVVVFGNGCTAAQIVPSILAKTEHLTQIVRSKHWILPPIDGPAINLLRWAMRYIPGVQLLLRFLVFMETERQSRLFAMTEAGARARASYKEIAKTYMKKTAPAKYHDLLIPDFEFGCKRRIFDSGYLESLHAENLSLTDEAATEILPDGVRMANGVIKADVIILANGFETSNFLHGIEVIGRGGQSLHEHWDRFGGAEAYNTTSVSGFPNFFILYGPNSGAGHTSAIISLENGINYSLRVIKPILDGKASTVEVKSGAERQWSVAVQANSEATVFYSGCTSWFIKTDKNGKRWNATIYPFSQANFWRRSLFPVWRDFEFSVSNPGAPIAPCWPDKMLRIQGPLARKSQWSLVKTAATFSVLVFVIALLYERHHGQSLLARVWRPLQESPAWQSLKNLIPAESLE</sequence>
<dbReference type="GO" id="GO:0050660">
    <property type="term" value="F:flavin adenine dinucleotide binding"/>
    <property type="evidence" value="ECO:0007669"/>
    <property type="project" value="InterPro"/>
</dbReference>
<evidence type="ECO:0000256" key="4">
    <source>
        <dbReference type="ARBA" id="ARBA00023002"/>
    </source>
</evidence>